<dbReference type="EMBL" id="VICH01000007">
    <property type="protein sequence ID" value="TQV67139.1"/>
    <property type="molecule type" value="Genomic_DNA"/>
</dbReference>
<evidence type="ECO:0000256" key="1">
    <source>
        <dbReference type="SAM" id="SignalP"/>
    </source>
</evidence>
<evidence type="ECO:0000313" key="3">
    <source>
        <dbReference type="EMBL" id="TQV67139.1"/>
    </source>
</evidence>
<dbReference type="Proteomes" id="UP000315816">
    <property type="component" value="Unassembled WGS sequence"/>
</dbReference>
<sequence length="296" mass="31041">MSWLRTFLSAVLMLAVSTAAMATEEDEREGGILGTGILGTITALGSIYVNGQHIRFAPEFEVTDGVTVSTAAQLLPGHTVAVVAAPDGAGWQASYIRQITPLVGPVQSISDGQFDVLGTTIQAEPKLIAGLGQGDMVAISGLWQEGQVIASRIDRVANDSPARIEGSVFDVTPGQPLTIGGTEITGLWPTHIQDGHVVRVVGSANETGIQVQSLETGVFAATPQVILSEGYFSVPTVSGLYTLLGSDLLSYTDQPGMIDPVVRQLVCSRDGQMYPVQIDDSTLPSDMSACFAPPTQ</sequence>
<organism evidence="3 4">
    <name type="scientific">Aliiroseovarius halocynthiae</name>
    <dbReference type="NCBI Taxonomy" id="985055"/>
    <lineage>
        <taxon>Bacteria</taxon>
        <taxon>Pseudomonadati</taxon>
        <taxon>Pseudomonadota</taxon>
        <taxon>Alphaproteobacteria</taxon>
        <taxon>Rhodobacterales</taxon>
        <taxon>Paracoccaceae</taxon>
        <taxon>Aliiroseovarius</taxon>
    </lineage>
</organism>
<dbReference type="OrthoDB" id="7706685at2"/>
<dbReference type="InterPro" id="IPR043724">
    <property type="entry name" value="DUF5666"/>
</dbReference>
<keyword evidence="4" id="KW-1185">Reference proteome</keyword>
<keyword evidence="1" id="KW-0732">Signal</keyword>
<evidence type="ECO:0000259" key="2">
    <source>
        <dbReference type="Pfam" id="PF18914"/>
    </source>
</evidence>
<feature type="domain" description="DUF5666" evidence="2">
    <location>
        <begin position="104"/>
        <end position="153"/>
    </location>
</feature>
<protein>
    <recommendedName>
        <fullName evidence="2">DUF5666 domain-containing protein</fullName>
    </recommendedName>
</protein>
<comment type="caution">
    <text evidence="3">The sequence shown here is derived from an EMBL/GenBank/DDBJ whole genome shotgun (WGS) entry which is preliminary data.</text>
</comment>
<dbReference type="AlphaFoldDB" id="A0A545SQ94"/>
<proteinExistence type="predicted"/>
<accession>A0A545SQ94</accession>
<gene>
    <name evidence="3" type="ORF">FIL88_11190</name>
</gene>
<feature type="chain" id="PRO_5022188551" description="DUF5666 domain-containing protein" evidence="1">
    <location>
        <begin position="23"/>
        <end position="296"/>
    </location>
</feature>
<dbReference type="Pfam" id="PF18914">
    <property type="entry name" value="DUF5666"/>
    <property type="match status" value="1"/>
</dbReference>
<reference evidence="3 4" key="1">
    <citation type="submission" date="2019-06" db="EMBL/GenBank/DDBJ databases">
        <title>A novel species of marine bacteria.</title>
        <authorList>
            <person name="Wang Y."/>
        </authorList>
    </citation>
    <scope>NUCLEOTIDE SEQUENCE [LARGE SCALE GENOMIC DNA]</scope>
    <source>
        <strain evidence="3 4">MA1-10</strain>
    </source>
</reference>
<feature type="signal peptide" evidence="1">
    <location>
        <begin position="1"/>
        <end position="22"/>
    </location>
</feature>
<dbReference type="RefSeq" id="WP_142853951.1">
    <property type="nucleotide sequence ID" value="NZ_FXWW01000003.1"/>
</dbReference>
<name>A0A545SQ94_9RHOB</name>
<evidence type="ECO:0000313" key="4">
    <source>
        <dbReference type="Proteomes" id="UP000315816"/>
    </source>
</evidence>